<evidence type="ECO:0000313" key="2">
    <source>
        <dbReference type="EMBL" id="KAL0288468.1"/>
    </source>
</evidence>
<accession>A0AAW2J402</accession>
<protein>
    <submittedName>
        <fullName evidence="2">Transposon Ty3-G Gag-Pol polyprotein</fullName>
    </submittedName>
</protein>
<dbReference type="InterPro" id="IPR043502">
    <property type="entry name" value="DNA/RNA_pol_sf"/>
</dbReference>
<dbReference type="Pfam" id="PF00078">
    <property type="entry name" value="RVT_1"/>
    <property type="match status" value="1"/>
</dbReference>
<dbReference type="Gene3D" id="3.10.10.10">
    <property type="entry name" value="HIV Type 1 Reverse Transcriptase, subunit A, domain 1"/>
    <property type="match status" value="1"/>
</dbReference>
<dbReference type="InterPro" id="IPR053134">
    <property type="entry name" value="RNA-dir_DNA_polymerase"/>
</dbReference>
<dbReference type="CDD" id="cd01647">
    <property type="entry name" value="RT_LTR"/>
    <property type="match status" value="1"/>
</dbReference>
<reference evidence="2" key="1">
    <citation type="submission" date="2020-06" db="EMBL/GenBank/DDBJ databases">
        <authorList>
            <person name="Li T."/>
            <person name="Hu X."/>
            <person name="Zhang T."/>
            <person name="Song X."/>
            <person name="Zhang H."/>
            <person name="Dai N."/>
            <person name="Sheng W."/>
            <person name="Hou X."/>
            <person name="Wei L."/>
        </authorList>
    </citation>
    <scope>NUCLEOTIDE SEQUENCE</scope>
    <source>
        <strain evidence="2">G02</strain>
        <tissue evidence="2">Leaf</tissue>
    </source>
</reference>
<sequence length="284" mass="32318">MCNPTPWVYPFGLWPFCSDIEITFNVSGQSIRSFQWVHGRGSPSSGYDFISSDIENWVYPKNLHVEVVDIPSAYNVILGRLTLNAFQAVISTYHMKIKFPAPGGVGKVQGNPLQSLEHIEEIQFLELLSNVVLVPKPGEKWRMCTNFRDLNKACPKDFYPLPKIDQLVDSTSACELLSMMDASQGYHHIMLAPKDQKRVSCITSVGTFCYMAIPFELKNIGATYQRLVDKIFHPQTGRNVEVYVNDMLVKSKEARNHVADLEKMFSVLRKYRLKLNPGKYEFGV</sequence>
<dbReference type="InterPro" id="IPR043128">
    <property type="entry name" value="Rev_trsase/Diguanyl_cyclase"/>
</dbReference>
<dbReference type="PANTHER" id="PTHR24559">
    <property type="entry name" value="TRANSPOSON TY3-I GAG-POL POLYPROTEIN"/>
    <property type="match status" value="1"/>
</dbReference>
<proteinExistence type="predicted"/>
<evidence type="ECO:0000259" key="1">
    <source>
        <dbReference type="Pfam" id="PF00078"/>
    </source>
</evidence>
<dbReference type="PANTHER" id="PTHR24559:SF444">
    <property type="entry name" value="REVERSE TRANSCRIPTASE DOMAIN-CONTAINING PROTEIN"/>
    <property type="match status" value="1"/>
</dbReference>
<organism evidence="2">
    <name type="scientific">Sesamum radiatum</name>
    <name type="common">Black benniseed</name>
    <dbReference type="NCBI Taxonomy" id="300843"/>
    <lineage>
        <taxon>Eukaryota</taxon>
        <taxon>Viridiplantae</taxon>
        <taxon>Streptophyta</taxon>
        <taxon>Embryophyta</taxon>
        <taxon>Tracheophyta</taxon>
        <taxon>Spermatophyta</taxon>
        <taxon>Magnoliopsida</taxon>
        <taxon>eudicotyledons</taxon>
        <taxon>Gunneridae</taxon>
        <taxon>Pentapetalae</taxon>
        <taxon>asterids</taxon>
        <taxon>lamiids</taxon>
        <taxon>Lamiales</taxon>
        <taxon>Pedaliaceae</taxon>
        <taxon>Sesamum</taxon>
    </lineage>
</organism>
<dbReference type="InterPro" id="IPR000477">
    <property type="entry name" value="RT_dom"/>
</dbReference>
<dbReference type="EMBL" id="JACGWJ010000770">
    <property type="protein sequence ID" value="KAL0288468.1"/>
    <property type="molecule type" value="Genomic_DNA"/>
</dbReference>
<name>A0AAW2J402_SESRA</name>
<reference evidence="2" key="2">
    <citation type="journal article" date="2024" name="Plant">
        <title>Genomic evolution and insights into agronomic trait innovations of Sesamum species.</title>
        <authorList>
            <person name="Miao H."/>
            <person name="Wang L."/>
            <person name="Qu L."/>
            <person name="Liu H."/>
            <person name="Sun Y."/>
            <person name="Le M."/>
            <person name="Wang Q."/>
            <person name="Wei S."/>
            <person name="Zheng Y."/>
            <person name="Lin W."/>
            <person name="Duan Y."/>
            <person name="Cao H."/>
            <person name="Xiong S."/>
            <person name="Wang X."/>
            <person name="Wei L."/>
            <person name="Li C."/>
            <person name="Ma Q."/>
            <person name="Ju M."/>
            <person name="Zhao R."/>
            <person name="Li G."/>
            <person name="Mu C."/>
            <person name="Tian Q."/>
            <person name="Mei H."/>
            <person name="Zhang T."/>
            <person name="Gao T."/>
            <person name="Zhang H."/>
        </authorList>
    </citation>
    <scope>NUCLEOTIDE SEQUENCE</scope>
    <source>
        <strain evidence="2">G02</strain>
    </source>
</reference>
<dbReference type="SUPFAM" id="SSF56672">
    <property type="entry name" value="DNA/RNA polymerases"/>
    <property type="match status" value="1"/>
</dbReference>
<dbReference type="Gene3D" id="3.30.70.270">
    <property type="match status" value="1"/>
</dbReference>
<comment type="caution">
    <text evidence="2">The sequence shown here is derived from an EMBL/GenBank/DDBJ whole genome shotgun (WGS) entry which is preliminary data.</text>
</comment>
<feature type="domain" description="Reverse transcriptase" evidence="1">
    <location>
        <begin position="134"/>
        <end position="282"/>
    </location>
</feature>
<gene>
    <name evidence="2" type="ORF">Sradi_7096500</name>
</gene>
<dbReference type="AlphaFoldDB" id="A0AAW2J402"/>